<proteinExistence type="predicted"/>
<keyword evidence="1" id="KW-0539">Nucleus</keyword>
<protein>
    <recommendedName>
        <fullName evidence="3">HMG box domain-containing protein</fullName>
    </recommendedName>
</protein>
<keyword evidence="1" id="KW-0238">DNA-binding</keyword>
<keyword evidence="5" id="KW-1185">Reference proteome</keyword>
<organism evidence="4 5">
    <name type="scientific">Reticulomyxa filosa</name>
    <dbReference type="NCBI Taxonomy" id="46433"/>
    <lineage>
        <taxon>Eukaryota</taxon>
        <taxon>Sar</taxon>
        <taxon>Rhizaria</taxon>
        <taxon>Retaria</taxon>
        <taxon>Foraminifera</taxon>
        <taxon>Monothalamids</taxon>
        <taxon>Reticulomyxidae</taxon>
        <taxon>Reticulomyxa</taxon>
    </lineage>
</organism>
<dbReference type="PROSITE" id="PS50118">
    <property type="entry name" value="HMG_BOX_2"/>
    <property type="match status" value="1"/>
</dbReference>
<dbReference type="GO" id="GO:0005634">
    <property type="term" value="C:nucleus"/>
    <property type="evidence" value="ECO:0007669"/>
    <property type="project" value="UniProtKB-UniRule"/>
</dbReference>
<dbReference type="Proteomes" id="UP000023152">
    <property type="component" value="Unassembled WGS sequence"/>
</dbReference>
<feature type="compositionally biased region" description="Basic and acidic residues" evidence="2">
    <location>
        <begin position="61"/>
        <end position="101"/>
    </location>
</feature>
<dbReference type="InterPro" id="IPR009071">
    <property type="entry name" value="HMG_box_dom"/>
</dbReference>
<feature type="region of interest" description="Disordered" evidence="2">
    <location>
        <begin position="53"/>
        <end position="101"/>
    </location>
</feature>
<dbReference type="InterPro" id="IPR036910">
    <property type="entry name" value="HMG_box_dom_sf"/>
</dbReference>
<evidence type="ECO:0000313" key="5">
    <source>
        <dbReference type="Proteomes" id="UP000023152"/>
    </source>
</evidence>
<dbReference type="SUPFAM" id="SSF47095">
    <property type="entry name" value="HMG-box"/>
    <property type="match status" value="1"/>
</dbReference>
<dbReference type="EMBL" id="ASPP01024871">
    <property type="protein sequence ID" value="ETO08595.1"/>
    <property type="molecule type" value="Genomic_DNA"/>
</dbReference>
<evidence type="ECO:0000259" key="3">
    <source>
        <dbReference type="PROSITE" id="PS50118"/>
    </source>
</evidence>
<dbReference type="GO" id="GO:0003677">
    <property type="term" value="F:DNA binding"/>
    <property type="evidence" value="ECO:0007669"/>
    <property type="project" value="UniProtKB-UniRule"/>
</dbReference>
<sequence length="272" mass="31504">MDSLFCRYLTDFFLEEKMIMLDVALLCVIVEWCSTSKAELTVGAKTTPFVQEAATTPPQKKKVDVDKEEKQKMAEERNQEKEQERKKREQEKLLAKHPDPKMPKKPLDAFSAFAVHLNGSVKAHNAKNIVKHLAHKLNPIKKKFEQEAKKIWNELGEDRKALWHQRATLDKLIFDLEYKDYVKAGLRDSWLKKLENRPTPSPFAYFVASRKNNYSKLSFYLHNASLKPRDVAKEWNALSKDEKEKLKSKVTNDFGKWAAEIKKRSGVATVAN</sequence>
<name>X6M6D8_RETFI</name>
<feature type="domain" description="HMG box" evidence="3">
    <location>
        <begin position="103"/>
        <end position="182"/>
    </location>
</feature>
<gene>
    <name evidence="4" type="ORF">RFI_28792</name>
</gene>
<dbReference type="SMART" id="SM00398">
    <property type="entry name" value="HMG"/>
    <property type="match status" value="2"/>
</dbReference>
<accession>X6M6D8</accession>
<dbReference type="Gene3D" id="1.10.30.10">
    <property type="entry name" value="High mobility group box domain"/>
    <property type="match status" value="1"/>
</dbReference>
<dbReference type="AlphaFoldDB" id="X6M6D8"/>
<evidence type="ECO:0000256" key="1">
    <source>
        <dbReference type="PROSITE-ProRule" id="PRU00267"/>
    </source>
</evidence>
<reference evidence="4 5" key="1">
    <citation type="journal article" date="2013" name="Curr. Biol.">
        <title>The Genome of the Foraminiferan Reticulomyxa filosa.</title>
        <authorList>
            <person name="Glockner G."/>
            <person name="Hulsmann N."/>
            <person name="Schleicher M."/>
            <person name="Noegel A.A."/>
            <person name="Eichinger L."/>
            <person name="Gallinger C."/>
            <person name="Pawlowski J."/>
            <person name="Sierra R."/>
            <person name="Euteneuer U."/>
            <person name="Pillet L."/>
            <person name="Moustafa A."/>
            <person name="Platzer M."/>
            <person name="Groth M."/>
            <person name="Szafranski K."/>
            <person name="Schliwa M."/>
        </authorList>
    </citation>
    <scope>NUCLEOTIDE SEQUENCE [LARGE SCALE GENOMIC DNA]</scope>
</reference>
<evidence type="ECO:0000313" key="4">
    <source>
        <dbReference type="EMBL" id="ETO08595.1"/>
    </source>
</evidence>
<comment type="caution">
    <text evidence="4">The sequence shown here is derived from an EMBL/GenBank/DDBJ whole genome shotgun (WGS) entry which is preliminary data.</text>
</comment>
<feature type="DNA-binding region" description="HMG box" evidence="1">
    <location>
        <begin position="103"/>
        <end position="182"/>
    </location>
</feature>
<evidence type="ECO:0000256" key="2">
    <source>
        <dbReference type="SAM" id="MobiDB-lite"/>
    </source>
</evidence>